<dbReference type="PROSITE" id="PS51704">
    <property type="entry name" value="GP_PDE"/>
    <property type="match status" value="1"/>
</dbReference>
<gene>
    <name evidence="17" type="ORF">JYZ213_LOCUS25673</name>
    <name evidence="18" type="ORF">OXD698_LOCUS15314</name>
</gene>
<comment type="catalytic activity">
    <reaction evidence="12">
        <text>(3S)-hydroxyhexadecanoyl-CoA + NAD(+) = 3-oxohexadecanoyl-CoA + NADH + H(+)</text>
        <dbReference type="Rhea" id="RHEA:31159"/>
        <dbReference type="ChEBI" id="CHEBI:15378"/>
        <dbReference type="ChEBI" id="CHEBI:57349"/>
        <dbReference type="ChEBI" id="CHEBI:57540"/>
        <dbReference type="ChEBI" id="CHEBI:57945"/>
        <dbReference type="ChEBI" id="CHEBI:62613"/>
    </reaction>
    <physiologicalReaction direction="left-to-right" evidence="12">
        <dbReference type="Rhea" id="RHEA:31160"/>
    </physiologicalReaction>
</comment>
<dbReference type="Pfam" id="PF03009">
    <property type="entry name" value="GDPD"/>
    <property type="match status" value="1"/>
</dbReference>
<keyword evidence="15" id="KW-1133">Transmembrane helix</keyword>
<dbReference type="FunFam" id="3.90.226.10:FF:000011">
    <property type="entry name" value="Fatty acid oxidation complex subunit alpha"/>
    <property type="match status" value="1"/>
</dbReference>
<evidence type="ECO:0000256" key="3">
    <source>
        <dbReference type="ARBA" id="ARBA00007005"/>
    </source>
</evidence>
<dbReference type="CDD" id="cd06558">
    <property type="entry name" value="crotonase-like"/>
    <property type="match status" value="1"/>
</dbReference>
<keyword evidence="9" id="KW-0443">Lipid metabolism</keyword>
<reference evidence="18" key="1">
    <citation type="submission" date="2021-02" db="EMBL/GenBank/DDBJ databases">
        <authorList>
            <person name="Nowell W R."/>
        </authorList>
    </citation>
    <scope>NUCLEOTIDE SEQUENCE</scope>
</reference>
<evidence type="ECO:0000259" key="16">
    <source>
        <dbReference type="PROSITE" id="PS51704"/>
    </source>
</evidence>
<keyword evidence="15" id="KW-0812">Transmembrane</keyword>
<comment type="pathway">
    <text evidence="2">Lipid metabolism; fatty acid beta-oxidation.</text>
</comment>
<evidence type="ECO:0000256" key="4">
    <source>
        <dbReference type="ARBA" id="ARBA00008750"/>
    </source>
</evidence>
<sequence length="1022" mass="115862">MLVYLVFLAVPAAYIILSFIFLRKPKWLHKHRQPAFMARNIAHRGGAGESIENSLLAFDKGLTNGVEMLELDCHLTKDHQVVVHHDFSINRTTGEDKFIRDIDYNDLPLINTNVQLYYDTSVIISCDNNSPNNELLRIPLLKDVFERYPTTPINIDVKENNDELIQKVSKLIQEYRREHITYWGSFNDVVCKKLTVENSRIVRFCSLKEAAVIVLTYWLGLLPFIPLVPGAFEVPIPGEVFRKQAQNLTCLQRTLFFLAERALNSKGMFVHLQRRGIPVYVWILNENQEFEYAFQKMSVTADLKNLTINYDDCIAIVEFNQENAKVNTLSEGMMNEFVPVFNQLQNNDNIKGIVVISAKPGSFIAGADINMLESAQSRDELYKMSRNGQDIMNQIEQSRKPIIAAIAGSCLGGGFEVALACHYRIALNDKQTKFGVPEVKLGLLPGAGGTQRLLQNLLLPDALDLLLTGREIQAKKAKTMGLVDILVQSIGTDLENMEYLYSFAVQKAKQFIVQRPFKRQYSLIENIKSKIMLNSHVRNYILSQAEAKVMAQTQGLYPAPLRILNVIKQTLDHGTQAGLNAEAEAFADLGMTNESKALISLFHGRTECKKNKFGKINREIKTIAIIGAGVIGAGIAHISIDKGLQVILYDTTEYALSRGQLQITKGYENYIKRNRITHTEYKRILSNLNCQTTFDNLYKCDIIIESLYEDLKLKQNILDKLEQHISEHCIFASNTYTISIHDIASNSQRPDKIIGMHYFSPVDKVELLEIIRTKQTSDETVCSAVHIGLKQGKIIIVVNDGPGFYTTRLLAFISVEIFYLLNEGLSPKDIDKATKKFGFHVGLATLLDEYGIDIIANIVFHLQTIFGERLIDLSIIELFRKFIRNYLLGKKSQQGLYIYSNDNHNKKETNPKIKELIKDTSIQTKEISTIEDIQWRICLRLLNEAAKCLEENIINSPTDGDIGAVFGLGFSPMKGGPFRFMDTYGISKIVDLMNNYQLKHGDRFIPTQLLINMSKENKTFYS</sequence>
<evidence type="ECO:0000256" key="13">
    <source>
        <dbReference type="ARBA" id="ARBA00048361"/>
    </source>
</evidence>
<keyword evidence="8" id="KW-0520">NAD</keyword>
<dbReference type="PANTHER" id="PTHR43612">
    <property type="entry name" value="TRIFUNCTIONAL ENZYME SUBUNIT ALPHA"/>
    <property type="match status" value="1"/>
</dbReference>
<feature type="transmembrane region" description="Helical" evidence="15">
    <location>
        <begin position="6"/>
        <end position="22"/>
    </location>
</feature>
<evidence type="ECO:0000256" key="7">
    <source>
        <dbReference type="ARBA" id="ARBA00023002"/>
    </source>
</evidence>
<evidence type="ECO:0000313" key="18">
    <source>
        <dbReference type="EMBL" id="CAF3748543.1"/>
    </source>
</evidence>
<comment type="similarity">
    <text evidence="4">In the N-terminal section; belongs to the enoyl-CoA hydratase/isomerase family.</text>
</comment>
<comment type="catalytic activity">
    <reaction evidence="13">
        <text>(3S)-hydroxydecanoyl-CoA + NAD(+) = 3-oxodecanoyl-CoA + NADH + H(+)</text>
        <dbReference type="Rhea" id="RHEA:31187"/>
        <dbReference type="ChEBI" id="CHEBI:15378"/>
        <dbReference type="ChEBI" id="CHEBI:57540"/>
        <dbReference type="ChEBI" id="CHEBI:57945"/>
        <dbReference type="ChEBI" id="CHEBI:62548"/>
        <dbReference type="ChEBI" id="CHEBI:62616"/>
    </reaction>
    <physiologicalReaction direction="left-to-right" evidence="13">
        <dbReference type="Rhea" id="RHEA:31188"/>
    </physiologicalReaction>
</comment>
<dbReference type="Proteomes" id="UP000663844">
    <property type="component" value="Unassembled WGS sequence"/>
</dbReference>
<keyword evidence="6" id="KW-0276">Fatty acid metabolism</keyword>
<dbReference type="EC" id="4.2.1.17" evidence="5"/>
<comment type="catalytic activity">
    <reaction evidence="1">
        <text>(3S)-hydroxyhexadecanoyl-CoA = (2E)-hexadecenoyl-CoA + H2O</text>
        <dbReference type="Rhea" id="RHEA:31163"/>
        <dbReference type="ChEBI" id="CHEBI:15377"/>
        <dbReference type="ChEBI" id="CHEBI:61526"/>
        <dbReference type="ChEBI" id="CHEBI:62613"/>
    </reaction>
    <physiologicalReaction direction="right-to-left" evidence="1">
        <dbReference type="Rhea" id="RHEA:31165"/>
    </physiologicalReaction>
</comment>
<dbReference type="AlphaFoldDB" id="A0A818Y276"/>
<dbReference type="GO" id="GO:0008081">
    <property type="term" value="F:phosphoric diester hydrolase activity"/>
    <property type="evidence" value="ECO:0007669"/>
    <property type="project" value="InterPro"/>
</dbReference>
<evidence type="ECO:0000256" key="14">
    <source>
        <dbReference type="RuleBase" id="RU003707"/>
    </source>
</evidence>
<evidence type="ECO:0000313" key="17">
    <source>
        <dbReference type="EMBL" id="CAF1179094.1"/>
    </source>
</evidence>
<dbReference type="FunFam" id="3.40.50.720:FF:000009">
    <property type="entry name" value="Fatty oxidation complex, alpha subunit"/>
    <property type="match status" value="1"/>
</dbReference>
<evidence type="ECO:0000256" key="15">
    <source>
        <dbReference type="SAM" id="Phobius"/>
    </source>
</evidence>
<dbReference type="PANTHER" id="PTHR43612:SF3">
    <property type="entry name" value="TRIFUNCTIONAL ENZYME SUBUNIT ALPHA, MITOCHONDRIAL"/>
    <property type="match status" value="1"/>
</dbReference>
<evidence type="ECO:0000256" key="8">
    <source>
        <dbReference type="ARBA" id="ARBA00023027"/>
    </source>
</evidence>
<feature type="domain" description="GP-PDE" evidence="16">
    <location>
        <begin position="38"/>
        <end position="320"/>
    </location>
</feature>
<comment type="similarity">
    <text evidence="3">In the central section; belongs to the 3-hydroxyacyl-CoA dehydrogenase family.</text>
</comment>
<feature type="transmembrane region" description="Helical" evidence="15">
    <location>
        <begin position="210"/>
        <end position="232"/>
    </location>
</feature>
<evidence type="ECO:0000256" key="2">
    <source>
        <dbReference type="ARBA" id="ARBA00005005"/>
    </source>
</evidence>
<evidence type="ECO:0000256" key="10">
    <source>
        <dbReference type="ARBA" id="ARBA00023239"/>
    </source>
</evidence>
<dbReference type="GO" id="GO:0006635">
    <property type="term" value="P:fatty acid beta-oxidation"/>
    <property type="evidence" value="ECO:0007669"/>
    <property type="project" value="UniProtKB-UniPathway"/>
</dbReference>
<dbReference type="InterPro" id="IPR006176">
    <property type="entry name" value="3-OHacyl-CoA_DH_NAD-bd"/>
</dbReference>
<dbReference type="Pfam" id="PF00725">
    <property type="entry name" value="3HCDH"/>
    <property type="match status" value="1"/>
</dbReference>
<dbReference type="GO" id="GO:0016507">
    <property type="term" value="C:mitochondrial fatty acid beta-oxidation multienzyme complex"/>
    <property type="evidence" value="ECO:0007669"/>
    <property type="project" value="TreeGrafter"/>
</dbReference>
<dbReference type="SUPFAM" id="SSF51735">
    <property type="entry name" value="NAD(P)-binding Rossmann-fold domains"/>
    <property type="match status" value="1"/>
</dbReference>
<dbReference type="InterPro" id="IPR018376">
    <property type="entry name" value="Enoyl-CoA_hyd/isom_CS"/>
</dbReference>
<dbReference type="Gene3D" id="3.20.20.190">
    <property type="entry name" value="Phosphatidylinositol (PI) phosphodiesterase"/>
    <property type="match status" value="1"/>
</dbReference>
<dbReference type="Pfam" id="PF00378">
    <property type="entry name" value="ECH_1"/>
    <property type="match status" value="1"/>
</dbReference>
<dbReference type="SUPFAM" id="SSF52096">
    <property type="entry name" value="ClpP/crotonase"/>
    <property type="match status" value="1"/>
</dbReference>
<proteinExistence type="inferred from homology"/>
<dbReference type="GO" id="GO:0070403">
    <property type="term" value="F:NAD+ binding"/>
    <property type="evidence" value="ECO:0007669"/>
    <property type="project" value="InterPro"/>
</dbReference>
<dbReference type="Gene3D" id="3.40.50.720">
    <property type="entry name" value="NAD(P)-binding Rossmann-like Domain"/>
    <property type="match status" value="1"/>
</dbReference>
<dbReference type="GO" id="GO:0016509">
    <property type="term" value="F:long-chain (3S)-3-hydroxyacyl-CoA dehydrogenase (NAD+) activity"/>
    <property type="evidence" value="ECO:0007669"/>
    <property type="project" value="TreeGrafter"/>
</dbReference>
<evidence type="ECO:0000256" key="1">
    <source>
        <dbReference type="ARBA" id="ARBA00000469"/>
    </source>
</evidence>
<dbReference type="SUPFAM" id="SSF51695">
    <property type="entry name" value="PLC-like phosphodiesterases"/>
    <property type="match status" value="1"/>
</dbReference>
<dbReference type="PROSITE" id="PS00166">
    <property type="entry name" value="ENOYL_COA_HYDRATASE"/>
    <property type="match status" value="1"/>
</dbReference>
<dbReference type="Proteomes" id="UP000663845">
    <property type="component" value="Unassembled WGS sequence"/>
</dbReference>
<dbReference type="Pfam" id="PF02737">
    <property type="entry name" value="3HCDH_N"/>
    <property type="match status" value="1"/>
</dbReference>
<organism evidence="18 19">
    <name type="scientific">Adineta steineri</name>
    <dbReference type="NCBI Taxonomy" id="433720"/>
    <lineage>
        <taxon>Eukaryota</taxon>
        <taxon>Metazoa</taxon>
        <taxon>Spiralia</taxon>
        <taxon>Gnathifera</taxon>
        <taxon>Rotifera</taxon>
        <taxon>Eurotatoria</taxon>
        <taxon>Bdelloidea</taxon>
        <taxon>Adinetida</taxon>
        <taxon>Adinetidae</taxon>
        <taxon>Adineta</taxon>
    </lineage>
</organism>
<evidence type="ECO:0000256" key="11">
    <source>
        <dbReference type="ARBA" id="ARBA00023268"/>
    </source>
</evidence>
<dbReference type="Gene3D" id="1.10.1040.50">
    <property type="match status" value="1"/>
</dbReference>
<evidence type="ECO:0000313" key="19">
    <source>
        <dbReference type="Proteomes" id="UP000663844"/>
    </source>
</evidence>
<dbReference type="InterPro" id="IPR008927">
    <property type="entry name" value="6-PGluconate_DH-like_C_sf"/>
</dbReference>
<keyword evidence="7" id="KW-0560">Oxidoreductase</keyword>
<keyword evidence="15" id="KW-0472">Membrane</keyword>
<dbReference type="PROSITE" id="PS50007">
    <property type="entry name" value="PIPLC_X_DOMAIN"/>
    <property type="match status" value="1"/>
</dbReference>
<dbReference type="InterPro" id="IPR050136">
    <property type="entry name" value="FA_oxidation_alpha_subunit"/>
</dbReference>
<comment type="caution">
    <text evidence="18">The sequence shown here is derived from an EMBL/GenBank/DDBJ whole genome shotgun (WGS) entry which is preliminary data.</text>
</comment>
<dbReference type="InterPro" id="IPR017946">
    <property type="entry name" value="PLC-like_Pdiesterase_TIM-brl"/>
</dbReference>
<name>A0A818Y276_9BILA</name>
<dbReference type="Gene3D" id="3.90.226.10">
    <property type="entry name" value="2-enoyl-CoA Hydratase, Chain A, domain 1"/>
    <property type="match status" value="1"/>
</dbReference>
<dbReference type="InterPro" id="IPR030395">
    <property type="entry name" value="GP_PDE_dom"/>
</dbReference>
<evidence type="ECO:0000256" key="12">
    <source>
        <dbReference type="ARBA" id="ARBA00047613"/>
    </source>
</evidence>
<dbReference type="SUPFAM" id="SSF48179">
    <property type="entry name" value="6-phosphogluconate dehydrogenase C-terminal domain-like"/>
    <property type="match status" value="2"/>
</dbReference>
<dbReference type="UniPathway" id="UPA00659"/>
<evidence type="ECO:0000256" key="5">
    <source>
        <dbReference type="ARBA" id="ARBA00012076"/>
    </source>
</evidence>
<dbReference type="GO" id="GO:0004300">
    <property type="term" value="F:enoyl-CoA hydratase activity"/>
    <property type="evidence" value="ECO:0007669"/>
    <property type="project" value="UniProtKB-EC"/>
</dbReference>
<keyword evidence="11" id="KW-0511">Multifunctional enzyme</keyword>
<comment type="similarity">
    <text evidence="14">Belongs to the enoyl-CoA hydratase/isomerase family.</text>
</comment>
<dbReference type="InterPro" id="IPR006108">
    <property type="entry name" value="3HC_DH_C"/>
</dbReference>
<accession>A0A818Y276</accession>
<dbReference type="InterPro" id="IPR036291">
    <property type="entry name" value="NAD(P)-bd_dom_sf"/>
</dbReference>
<evidence type="ECO:0000256" key="9">
    <source>
        <dbReference type="ARBA" id="ARBA00023098"/>
    </source>
</evidence>
<dbReference type="EMBL" id="CAJOAZ010001006">
    <property type="protein sequence ID" value="CAF3748543.1"/>
    <property type="molecule type" value="Genomic_DNA"/>
</dbReference>
<evidence type="ECO:0000256" key="6">
    <source>
        <dbReference type="ARBA" id="ARBA00022832"/>
    </source>
</evidence>
<dbReference type="EMBL" id="CAJNOG010000331">
    <property type="protein sequence ID" value="CAF1179094.1"/>
    <property type="molecule type" value="Genomic_DNA"/>
</dbReference>
<protein>
    <recommendedName>
        <fullName evidence="5">enoyl-CoA hydratase</fullName>
        <ecNumber evidence="5">4.2.1.17</ecNumber>
    </recommendedName>
</protein>
<dbReference type="InterPro" id="IPR029045">
    <property type="entry name" value="ClpP/crotonase-like_dom_sf"/>
</dbReference>
<dbReference type="InterPro" id="IPR001753">
    <property type="entry name" value="Enoyl-CoA_hydra/iso"/>
</dbReference>
<keyword evidence="10" id="KW-0456">Lyase</keyword>